<dbReference type="AlphaFoldDB" id="A0A317WU59"/>
<dbReference type="SMART" id="SM00066">
    <property type="entry name" value="GAL4"/>
    <property type="match status" value="1"/>
</dbReference>
<reference evidence="9 10" key="1">
    <citation type="submission" date="2016-12" db="EMBL/GenBank/DDBJ databases">
        <title>The genomes of Aspergillus section Nigri reveals drivers in fungal speciation.</title>
        <authorList>
            <consortium name="DOE Joint Genome Institute"/>
            <person name="Vesth T.C."/>
            <person name="Nybo J."/>
            <person name="Theobald S."/>
            <person name="Brandl J."/>
            <person name="Frisvad J.C."/>
            <person name="Nielsen K.F."/>
            <person name="Lyhne E.K."/>
            <person name="Kogle M.E."/>
            <person name="Kuo A."/>
            <person name="Riley R."/>
            <person name="Clum A."/>
            <person name="Nolan M."/>
            <person name="Lipzen A."/>
            <person name="Salamov A."/>
            <person name="Henrissat B."/>
            <person name="Wiebenga A."/>
            <person name="De Vries R.P."/>
            <person name="Grigoriev I.V."/>
            <person name="Mortensen U.H."/>
            <person name="Andersen M.R."/>
            <person name="Baker S.E."/>
        </authorList>
    </citation>
    <scope>NUCLEOTIDE SEQUENCE [LARGE SCALE GENOMIC DNA]</scope>
    <source>
        <strain evidence="9 10">CBS 115572</strain>
    </source>
</reference>
<dbReference type="InterPro" id="IPR007219">
    <property type="entry name" value="XnlR_reg_dom"/>
</dbReference>
<dbReference type="PROSITE" id="PS00463">
    <property type="entry name" value="ZN2_CY6_FUNGAL_1"/>
    <property type="match status" value="1"/>
</dbReference>
<feature type="domain" description="Zn(2)-C6 fungal-type" evidence="8">
    <location>
        <begin position="11"/>
        <end position="40"/>
    </location>
</feature>
<evidence type="ECO:0000256" key="3">
    <source>
        <dbReference type="ARBA" id="ARBA00023015"/>
    </source>
</evidence>
<feature type="compositionally biased region" description="Polar residues" evidence="7">
    <location>
        <begin position="98"/>
        <end position="114"/>
    </location>
</feature>
<dbReference type="PROSITE" id="PS50048">
    <property type="entry name" value="ZN2_CY6_FUNGAL_2"/>
    <property type="match status" value="1"/>
</dbReference>
<keyword evidence="2" id="KW-0479">Metal-binding</keyword>
<dbReference type="EMBL" id="MSFK01000011">
    <property type="protein sequence ID" value="PWY89625.1"/>
    <property type="molecule type" value="Genomic_DNA"/>
</dbReference>
<evidence type="ECO:0000313" key="9">
    <source>
        <dbReference type="EMBL" id="PWY89625.1"/>
    </source>
</evidence>
<evidence type="ECO:0000256" key="4">
    <source>
        <dbReference type="ARBA" id="ARBA00023125"/>
    </source>
</evidence>
<dbReference type="GO" id="GO:0008270">
    <property type="term" value="F:zinc ion binding"/>
    <property type="evidence" value="ECO:0007669"/>
    <property type="project" value="InterPro"/>
</dbReference>
<feature type="region of interest" description="Disordered" evidence="7">
    <location>
        <begin position="75"/>
        <end position="114"/>
    </location>
</feature>
<keyword evidence="5" id="KW-0804">Transcription</keyword>
<dbReference type="OrthoDB" id="39175at2759"/>
<evidence type="ECO:0000256" key="2">
    <source>
        <dbReference type="ARBA" id="ARBA00022723"/>
    </source>
</evidence>
<evidence type="ECO:0000256" key="5">
    <source>
        <dbReference type="ARBA" id="ARBA00023163"/>
    </source>
</evidence>
<dbReference type="CDD" id="cd00067">
    <property type="entry name" value="GAL4"/>
    <property type="match status" value="1"/>
</dbReference>
<keyword evidence="4" id="KW-0238">DNA-binding</keyword>
<dbReference type="Pfam" id="PF00172">
    <property type="entry name" value="Zn_clus"/>
    <property type="match status" value="1"/>
</dbReference>
<keyword evidence="3" id="KW-0805">Transcription regulation</keyword>
<dbReference type="STRING" id="1450535.A0A317WU59"/>
<dbReference type="CDD" id="cd12148">
    <property type="entry name" value="fungal_TF_MHR"/>
    <property type="match status" value="1"/>
</dbReference>
<dbReference type="GO" id="GO:0009893">
    <property type="term" value="P:positive regulation of metabolic process"/>
    <property type="evidence" value="ECO:0007669"/>
    <property type="project" value="UniProtKB-ARBA"/>
</dbReference>
<dbReference type="Gene3D" id="4.10.240.10">
    <property type="entry name" value="Zn(2)-C6 fungal-type DNA-binding domain"/>
    <property type="match status" value="1"/>
</dbReference>
<dbReference type="InterPro" id="IPR001138">
    <property type="entry name" value="Zn2Cys6_DnaBD"/>
</dbReference>
<protein>
    <recommendedName>
        <fullName evidence="8">Zn(2)-C6 fungal-type domain-containing protein</fullName>
    </recommendedName>
</protein>
<sequence>MATQMVLERSACDLCHSRKVKCDRLDPCMNCVDARAECRRSRPRRSMRPRVSRIAGLSDRLSTLEQFISYPPSVVQASAQDPGHHSRDGDDVNGSKIDPNTSSHPPSSRSQTGRAPNVNVAFHRATESPAVAENIPIHQVSEAQRFIQQELQHSDHLSLNRRTVLENALSLVNKLSSSSLESRFFGGNAKHAEYQDESDLEEFSLETYLMMSLNMPHSLSTGNHFHWPDHVSVKGLEHMSLSLAEGKLDRQTSLHYRVCVYTKALFFLARVPQRLLTPWLRTHIKRTQEKYALAAVKVLDQINFVGTYSISLVQALLSGALLHQMQGNPTRGWTLTAFASQLLVTMNYHTIREDTPVRSQEDEDARQCLFSCFYLDKMLSMLLLRPPSLPRLKINPSILVPLDDGVPLGMIVKTVVELAQVQEAALELICGRNGPSDRNKVATKLGAIVQDLVSLRSVIDERCVNSPRLFQVEWIATEFRYYAILATILHCASKIQERPQGREECLANARHALEALGRLQKILNDDDTFVDAYPMFLSWTVLFYPMTPFYLLFCNVVGTSSLEDFQLMRDTTKGLYRFIDSNPAIAKLYHLFTTFLALCSPLVQGESDSISPIYMPPDLTTVPEFQPNVALETGIPPVDTSMFDSSRLDVVGDSVIDPMISAWNNAQMWDLYDIQPSLEWVDSGNPNVSPGGYQ</sequence>
<evidence type="ECO:0000313" key="10">
    <source>
        <dbReference type="Proteomes" id="UP000246702"/>
    </source>
</evidence>
<dbReference type="GO" id="GO:0003677">
    <property type="term" value="F:DNA binding"/>
    <property type="evidence" value="ECO:0007669"/>
    <property type="project" value="UniProtKB-KW"/>
</dbReference>
<evidence type="ECO:0000256" key="1">
    <source>
        <dbReference type="ARBA" id="ARBA00004123"/>
    </source>
</evidence>
<dbReference type="GO" id="GO:0000981">
    <property type="term" value="F:DNA-binding transcription factor activity, RNA polymerase II-specific"/>
    <property type="evidence" value="ECO:0007669"/>
    <property type="project" value="InterPro"/>
</dbReference>
<dbReference type="GO" id="GO:0005634">
    <property type="term" value="C:nucleus"/>
    <property type="evidence" value="ECO:0007669"/>
    <property type="project" value="UniProtKB-SubCell"/>
</dbReference>
<organism evidence="9 10">
    <name type="scientific">Aspergillus sclerotioniger CBS 115572</name>
    <dbReference type="NCBI Taxonomy" id="1450535"/>
    <lineage>
        <taxon>Eukaryota</taxon>
        <taxon>Fungi</taxon>
        <taxon>Dikarya</taxon>
        <taxon>Ascomycota</taxon>
        <taxon>Pezizomycotina</taxon>
        <taxon>Eurotiomycetes</taxon>
        <taxon>Eurotiomycetidae</taxon>
        <taxon>Eurotiales</taxon>
        <taxon>Aspergillaceae</taxon>
        <taxon>Aspergillus</taxon>
        <taxon>Aspergillus subgen. Circumdati</taxon>
    </lineage>
</organism>
<evidence type="ECO:0000259" key="8">
    <source>
        <dbReference type="PROSITE" id="PS50048"/>
    </source>
</evidence>
<dbReference type="GeneID" id="37116636"/>
<dbReference type="PANTHER" id="PTHR46910:SF3">
    <property type="entry name" value="HALOTOLERANCE PROTEIN 9-RELATED"/>
    <property type="match status" value="1"/>
</dbReference>
<keyword evidence="10" id="KW-1185">Reference proteome</keyword>
<evidence type="ECO:0000256" key="7">
    <source>
        <dbReference type="SAM" id="MobiDB-lite"/>
    </source>
</evidence>
<evidence type="ECO:0000256" key="6">
    <source>
        <dbReference type="ARBA" id="ARBA00023242"/>
    </source>
</evidence>
<dbReference type="PANTHER" id="PTHR46910">
    <property type="entry name" value="TRANSCRIPTION FACTOR PDR1"/>
    <property type="match status" value="1"/>
</dbReference>
<dbReference type="RefSeq" id="XP_025468536.1">
    <property type="nucleotide sequence ID" value="XM_025614493.1"/>
</dbReference>
<comment type="caution">
    <text evidence="9">The sequence shown here is derived from an EMBL/GenBank/DDBJ whole genome shotgun (WGS) entry which is preliminary data.</text>
</comment>
<proteinExistence type="predicted"/>
<dbReference type="SUPFAM" id="SSF57701">
    <property type="entry name" value="Zn2/Cys6 DNA-binding domain"/>
    <property type="match status" value="1"/>
</dbReference>
<dbReference type="Pfam" id="PF04082">
    <property type="entry name" value="Fungal_trans"/>
    <property type="match status" value="1"/>
</dbReference>
<accession>A0A317WU59</accession>
<name>A0A317WU59_9EURO</name>
<dbReference type="SMART" id="SM00906">
    <property type="entry name" value="Fungal_trans"/>
    <property type="match status" value="1"/>
</dbReference>
<dbReference type="Proteomes" id="UP000246702">
    <property type="component" value="Unassembled WGS sequence"/>
</dbReference>
<dbReference type="InterPro" id="IPR036864">
    <property type="entry name" value="Zn2-C6_fun-type_DNA-bd_sf"/>
</dbReference>
<keyword evidence="6" id="KW-0539">Nucleus</keyword>
<dbReference type="GO" id="GO:0006351">
    <property type="term" value="P:DNA-templated transcription"/>
    <property type="evidence" value="ECO:0007669"/>
    <property type="project" value="InterPro"/>
</dbReference>
<dbReference type="InterPro" id="IPR050987">
    <property type="entry name" value="AtrR-like"/>
</dbReference>
<comment type="subcellular location">
    <subcellularLocation>
        <location evidence="1">Nucleus</location>
    </subcellularLocation>
</comment>
<gene>
    <name evidence="9" type="ORF">BO94DRAFT_565393</name>
</gene>